<evidence type="ECO:0000256" key="1">
    <source>
        <dbReference type="SAM" id="MobiDB-lite"/>
    </source>
</evidence>
<comment type="caution">
    <text evidence="2">The sequence shown here is derived from an EMBL/GenBank/DDBJ whole genome shotgun (WGS) entry which is preliminary data.</text>
</comment>
<sequence>MSDNGSRGGKDVNQDSFKFYDPSTDTFTSSAPASVPAFLAASSLAYGTDRDNDLLWPEEQ</sequence>
<dbReference type="EMBL" id="MEKH01000005">
    <property type="protein sequence ID" value="ODO07675.1"/>
    <property type="molecule type" value="Genomic_DNA"/>
</dbReference>
<protein>
    <submittedName>
        <fullName evidence="2">Uncharacterized protein</fullName>
    </submittedName>
</protein>
<feature type="compositionally biased region" description="Polar residues" evidence="1">
    <location>
        <begin position="23"/>
        <end position="32"/>
    </location>
</feature>
<dbReference type="AlphaFoldDB" id="A0A1E3K3M3"/>
<organism evidence="2 3">
    <name type="scientific">Cryptococcus amylolentus CBS 6273</name>
    <dbReference type="NCBI Taxonomy" id="1296118"/>
    <lineage>
        <taxon>Eukaryota</taxon>
        <taxon>Fungi</taxon>
        <taxon>Dikarya</taxon>
        <taxon>Basidiomycota</taxon>
        <taxon>Agaricomycotina</taxon>
        <taxon>Tremellomycetes</taxon>
        <taxon>Tremellales</taxon>
        <taxon>Cryptococcaceae</taxon>
        <taxon>Cryptococcus</taxon>
    </lineage>
</organism>
<accession>A0A1E3K3M3</accession>
<feature type="region of interest" description="Disordered" evidence="1">
    <location>
        <begin position="1"/>
        <end position="32"/>
    </location>
</feature>
<gene>
    <name evidence="2" type="ORF">I350_03246</name>
</gene>
<dbReference type="Proteomes" id="UP000095149">
    <property type="component" value="Unassembled WGS sequence"/>
</dbReference>
<proteinExistence type="predicted"/>
<evidence type="ECO:0000313" key="3">
    <source>
        <dbReference type="Proteomes" id="UP000095149"/>
    </source>
</evidence>
<reference evidence="2 3" key="1">
    <citation type="submission" date="2016-06" db="EMBL/GenBank/DDBJ databases">
        <title>Evolution of pathogenesis and genome organization in the Tremellales.</title>
        <authorList>
            <person name="Cuomo C."/>
            <person name="Litvintseva A."/>
            <person name="Heitman J."/>
            <person name="Chen Y."/>
            <person name="Sun S."/>
            <person name="Springer D."/>
            <person name="Dromer F."/>
            <person name="Young S."/>
            <person name="Zeng Q."/>
            <person name="Chapman S."/>
            <person name="Gujja S."/>
            <person name="Saif S."/>
            <person name="Birren B."/>
        </authorList>
    </citation>
    <scope>NUCLEOTIDE SEQUENCE [LARGE SCALE GENOMIC DNA]</scope>
    <source>
        <strain evidence="2 3">CBS 6273</strain>
    </source>
</reference>
<name>A0A1E3K3M3_9TREE</name>
<evidence type="ECO:0000313" key="2">
    <source>
        <dbReference type="EMBL" id="ODO07675.1"/>
    </source>
</evidence>